<evidence type="ECO:0000259" key="2">
    <source>
        <dbReference type="Pfam" id="PF00884"/>
    </source>
</evidence>
<dbReference type="EMBL" id="WTYP01000001">
    <property type="protein sequence ID" value="MXP47077.1"/>
    <property type="molecule type" value="Genomic_DNA"/>
</dbReference>
<dbReference type="RefSeq" id="WP_160730239.1">
    <property type="nucleotide sequence ID" value="NZ_WTYP01000001.1"/>
</dbReference>
<feature type="transmembrane region" description="Helical" evidence="1">
    <location>
        <begin position="138"/>
        <end position="155"/>
    </location>
</feature>
<feature type="transmembrane region" description="Helical" evidence="1">
    <location>
        <begin position="61"/>
        <end position="79"/>
    </location>
</feature>
<dbReference type="OrthoDB" id="5363296at2"/>
<proteinExistence type="predicted"/>
<reference evidence="3 4" key="1">
    <citation type="submission" date="2019-12" db="EMBL/GenBank/DDBJ databases">
        <title>Genomic-based taxomic classification of the family Erythrobacteraceae.</title>
        <authorList>
            <person name="Xu L."/>
        </authorList>
    </citation>
    <scope>NUCLEOTIDE SEQUENCE [LARGE SCALE GENOMIC DNA]</scope>
    <source>
        <strain evidence="3 4">SW-109</strain>
    </source>
</reference>
<evidence type="ECO:0000256" key="1">
    <source>
        <dbReference type="SAM" id="Phobius"/>
    </source>
</evidence>
<protein>
    <recommendedName>
        <fullName evidence="2">Sulfatase N-terminal domain-containing protein</fullName>
    </recommendedName>
</protein>
<feature type="domain" description="Sulfatase N-terminal" evidence="2">
    <location>
        <begin position="190"/>
        <end position="364"/>
    </location>
</feature>
<evidence type="ECO:0000313" key="3">
    <source>
        <dbReference type="EMBL" id="MXP47077.1"/>
    </source>
</evidence>
<dbReference type="Gene3D" id="3.40.720.10">
    <property type="entry name" value="Alkaline Phosphatase, subunit A"/>
    <property type="match status" value="1"/>
</dbReference>
<feature type="transmembrane region" description="Helical" evidence="1">
    <location>
        <begin position="20"/>
        <end position="49"/>
    </location>
</feature>
<sequence>MSGLFKFELFKEMPWKWALWWVLLPNLAIVAMWPVGGPSMATPMFLCGIFAMIAAQQPHRVIRMGAMLGIFLTVLAVYVTKSFNIGLKNIIHVDQYVGELSPAQSPEYVAAGVILLISMGLALHFGSRTHKFVSRQQYVMAFAAVALLVNVDTLATEGTRGSYKAVAPAGTPIDSAILQNGINPQSIAAKNLIVIVVESWGVPNNDFDQSIDRAVWDTSQLQQRYTASRGISEYYGSTTNAEVRELCGVWADHNSFDFDNSHCLPERFREAGFSATAYHSFNSEFFSRWEWYPKLGFESSHFEESLRADGAHFCDGVFAGACDVDVPAVFGKDLKNSKSERNFVYWLTLNAHLPVASDEVLGTENCTLGDADWRDSYPMLCRSYRVHELVADSIFKEIMSDDFPESDILIVGDHMPPFFPRAIRSRFDAAHVPWIYLQNREALERKAAASSQHAP</sequence>
<feature type="transmembrane region" description="Helical" evidence="1">
    <location>
        <begin position="108"/>
        <end position="126"/>
    </location>
</feature>
<keyword evidence="4" id="KW-1185">Reference proteome</keyword>
<dbReference type="InterPro" id="IPR017850">
    <property type="entry name" value="Alkaline_phosphatase_core_sf"/>
</dbReference>
<evidence type="ECO:0000313" key="4">
    <source>
        <dbReference type="Proteomes" id="UP000471435"/>
    </source>
</evidence>
<dbReference type="Pfam" id="PF00884">
    <property type="entry name" value="Sulfatase"/>
    <property type="match status" value="1"/>
</dbReference>
<keyword evidence="1" id="KW-0812">Transmembrane</keyword>
<dbReference type="Proteomes" id="UP000471435">
    <property type="component" value="Unassembled WGS sequence"/>
</dbReference>
<name>A0A6I4UYV5_9SPHN</name>
<comment type="caution">
    <text evidence="3">The sequence shown here is derived from an EMBL/GenBank/DDBJ whole genome shotgun (WGS) entry which is preliminary data.</text>
</comment>
<keyword evidence="1" id="KW-0472">Membrane</keyword>
<organism evidence="3 4">
    <name type="scientific">Pontixanthobacter luteolus</name>
    <dbReference type="NCBI Taxonomy" id="295089"/>
    <lineage>
        <taxon>Bacteria</taxon>
        <taxon>Pseudomonadati</taxon>
        <taxon>Pseudomonadota</taxon>
        <taxon>Alphaproteobacteria</taxon>
        <taxon>Sphingomonadales</taxon>
        <taxon>Erythrobacteraceae</taxon>
        <taxon>Pontixanthobacter</taxon>
    </lineage>
</organism>
<accession>A0A6I4UYV5</accession>
<dbReference type="AlphaFoldDB" id="A0A6I4UYV5"/>
<gene>
    <name evidence="3" type="ORF">GRI43_06705</name>
</gene>
<dbReference type="InterPro" id="IPR000917">
    <property type="entry name" value="Sulfatase_N"/>
</dbReference>
<keyword evidence="1" id="KW-1133">Transmembrane helix</keyword>